<evidence type="ECO:0000313" key="3">
    <source>
        <dbReference type="Proteomes" id="UP001501690"/>
    </source>
</evidence>
<evidence type="ECO:0000256" key="1">
    <source>
        <dbReference type="SAM" id="Phobius"/>
    </source>
</evidence>
<dbReference type="RefSeq" id="WP_344067784.1">
    <property type="nucleotide sequence ID" value="NZ_BAAAPL010000001.1"/>
</dbReference>
<reference evidence="2 3" key="1">
    <citation type="journal article" date="2019" name="Int. J. Syst. Evol. Microbiol.">
        <title>The Global Catalogue of Microorganisms (GCM) 10K type strain sequencing project: providing services to taxonomists for standard genome sequencing and annotation.</title>
        <authorList>
            <consortium name="The Broad Institute Genomics Platform"/>
            <consortium name="The Broad Institute Genome Sequencing Center for Infectious Disease"/>
            <person name="Wu L."/>
            <person name="Ma J."/>
        </authorList>
    </citation>
    <scope>NUCLEOTIDE SEQUENCE [LARGE SCALE GENOMIC DNA]</scope>
    <source>
        <strain evidence="2 3">JCM 15577</strain>
    </source>
</reference>
<proteinExistence type="predicted"/>
<gene>
    <name evidence="2" type="ORF">GCM10009808_01020</name>
</gene>
<sequence length="188" mass="19287">MPAHTARRKERSAWIWVLSIIGGVGILALLATIALIALPPVLANLSTHTALVDETVTSDDGHVQAIAPAGWTVQSPWLDGGLLTLGSPDGMLRVDIRAADADPQAAFDIATAAEDAAGTPLESPVTETIDGGRVIVHAETADQRIVVVAVGEPGTSPSAIVTAQVSPEATDDYLPALAELLPGIRAIG</sequence>
<feature type="transmembrane region" description="Helical" evidence="1">
    <location>
        <begin position="12"/>
        <end position="38"/>
    </location>
</feature>
<dbReference type="Proteomes" id="UP001501690">
    <property type="component" value="Unassembled WGS sequence"/>
</dbReference>
<protein>
    <submittedName>
        <fullName evidence="2">Uncharacterized protein</fullName>
    </submittedName>
</protein>
<comment type="caution">
    <text evidence="2">The sequence shown here is derived from an EMBL/GenBank/DDBJ whole genome shotgun (WGS) entry which is preliminary data.</text>
</comment>
<keyword evidence="1" id="KW-0812">Transmembrane</keyword>
<evidence type="ECO:0000313" key="2">
    <source>
        <dbReference type="EMBL" id="GAA1687824.1"/>
    </source>
</evidence>
<keyword evidence="1" id="KW-1133">Transmembrane helix</keyword>
<dbReference type="EMBL" id="BAAAPL010000001">
    <property type="protein sequence ID" value="GAA1687824.1"/>
    <property type="molecule type" value="Genomic_DNA"/>
</dbReference>
<keyword evidence="3" id="KW-1185">Reference proteome</keyword>
<organism evidence="2 3">
    <name type="scientific">Microbacterium sediminicola</name>
    <dbReference type="NCBI Taxonomy" id="415210"/>
    <lineage>
        <taxon>Bacteria</taxon>
        <taxon>Bacillati</taxon>
        <taxon>Actinomycetota</taxon>
        <taxon>Actinomycetes</taxon>
        <taxon>Micrococcales</taxon>
        <taxon>Microbacteriaceae</taxon>
        <taxon>Microbacterium</taxon>
    </lineage>
</organism>
<name>A0ABN2HH20_9MICO</name>
<accession>A0ABN2HH20</accession>
<keyword evidence="1" id="KW-0472">Membrane</keyword>